<dbReference type="Gene3D" id="3.40.390.10">
    <property type="entry name" value="Collagenase (Catalytic Domain)"/>
    <property type="match status" value="1"/>
</dbReference>
<dbReference type="SUPFAM" id="SSF55486">
    <property type="entry name" value="Metalloproteases ('zincins'), catalytic domain"/>
    <property type="match status" value="1"/>
</dbReference>
<dbReference type="OMA" id="CFGIDHC"/>
<reference evidence="8" key="2">
    <citation type="submission" date="2015-06" db="UniProtKB">
        <authorList>
            <consortium name="EnsemblProtists"/>
        </authorList>
    </citation>
    <scope>IDENTIFICATION</scope>
    <source>
        <strain evidence="8">Pr102</strain>
    </source>
</reference>
<evidence type="ECO:0000256" key="7">
    <source>
        <dbReference type="SAM" id="MobiDB-lite"/>
    </source>
</evidence>
<reference evidence="9" key="1">
    <citation type="journal article" date="2006" name="Science">
        <title>Phytophthora genome sequences uncover evolutionary origins and mechanisms of pathogenesis.</title>
        <authorList>
            <person name="Tyler B.M."/>
            <person name="Tripathy S."/>
            <person name="Zhang X."/>
            <person name="Dehal P."/>
            <person name="Jiang R.H."/>
            <person name="Aerts A."/>
            <person name="Arredondo F.D."/>
            <person name="Baxter L."/>
            <person name="Bensasson D."/>
            <person name="Beynon J.L."/>
            <person name="Chapman J."/>
            <person name="Damasceno C.M."/>
            <person name="Dorrance A.E."/>
            <person name="Dou D."/>
            <person name="Dickerman A.W."/>
            <person name="Dubchak I.L."/>
            <person name="Garbelotto M."/>
            <person name="Gijzen M."/>
            <person name="Gordon S.G."/>
            <person name="Govers F."/>
            <person name="Grunwald N.J."/>
            <person name="Huang W."/>
            <person name="Ivors K.L."/>
            <person name="Jones R.W."/>
            <person name="Kamoun S."/>
            <person name="Krampis K."/>
            <person name="Lamour K.H."/>
            <person name="Lee M.K."/>
            <person name="McDonald W.H."/>
            <person name="Medina M."/>
            <person name="Meijer H.J."/>
            <person name="Nordberg E.K."/>
            <person name="Maclean D.J."/>
            <person name="Ospina-Giraldo M.D."/>
            <person name="Morris P.F."/>
            <person name="Phuntumart V."/>
            <person name="Putnam N.H."/>
            <person name="Rash S."/>
            <person name="Rose J.K."/>
            <person name="Sakihama Y."/>
            <person name="Salamov A.A."/>
            <person name="Savidor A."/>
            <person name="Scheuring C.F."/>
            <person name="Smith B.M."/>
            <person name="Sobral B.W."/>
            <person name="Terry A."/>
            <person name="Torto-Alalibo T.A."/>
            <person name="Win J."/>
            <person name="Xu Z."/>
            <person name="Zhang H."/>
            <person name="Grigoriev I.V."/>
            <person name="Rokhsar D.S."/>
            <person name="Boore J.L."/>
        </authorList>
    </citation>
    <scope>NUCLEOTIDE SEQUENCE [LARGE SCALE GENOMIC DNA]</scope>
    <source>
        <strain evidence="9">Pr102</strain>
    </source>
</reference>
<dbReference type="PANTHER" id="PTHR15910:SF1">
    <property type="entry name" value="ARCHAEMETZINCIN-2"/>
    <property type="match status" value="1"/>
</dbReference>
<keyword evidence="2" id="KW-0645">Protease</keyword>
<feature type="region of interest" description="Disordered" evidence="7">
    <location>
        <begin position="21"/>
        <end position="55"/>
    </location>
</feature>
<keyword evidence="5" id="KW-0862">Zinc</keyword>
<evidence type="ECO:0000313" key="8">
    <source>
        <dbReference type="EnsemblProtists" id="Phyra75147"/>
    </source>
</evidence>
<dbReference type="GO" id="GO:0006508">
    <property type="term" value="P:proteolysis"/>
    <property type="evidence" value="ECO:0007669"/>
    <property type="project" value="UniProtKB-KW"/>
</dbReference>
<keyword evidence="4" id="KW-0378">Hydrolase</keyword>
<evidence type="ECO:0000256" key="5">
    <source>
        <dbReference type="ARBA" id="ARBA00022833"/>
    </source>
</evidence>
<comment type="cofactor">
    <cofactor evidence="1">
        <name>Zn(2+)</name>
        <dbReference type="ChEBI" id="CHEBI:29105"/>
    </cofactor>
</comment>
<dbReference type="eggNOG" id="ENOG502QVTZ">
    <property type="taxonomic scope" value="Eukaryota"/>
</dbReference>
<evidence type="ECO:0000256" key="6">
    <source>
        <dbReference type="ARBA" id="ARBA00023049"/>
    </source>
</evidence>
<proteinExistence type="predicted"/>
<evidence type="ECO:0000256" key="2">
    <source>
        <dbReference type="ARBA" id="ARBA00022670"/>
    </source>
</evidence>
<dbReference type="HOGENOM" id="CLU_035433_2_1_1"/>
<dbReference type="CDD" id="cd11375">
    <property type="entry name" value="Peptidase_M54"/>
    <property type="match status" value="1"/>
</dbReference>
<dbReference type="GO" id="GO:0008237">
    <property type="term" value="F:metallopeptidase activity"/>
    <property type="evidence" value="ECO:0007669"/>
    <property type="project" value="UniProtKB-KW"/>
</dbReference>
<dbReference type="GO" id="GO:0046872">
    <property type="term" value="F:metal ion binding"/>
    <property type="evidence" value="ECO:0007669"/>
    <property type="project" value="UniProtKB-KW"/>
</dbReference>
<dbReference type="InterPro" id="IPR012962">
    <property type="entry name" value="Pept_M54_archaemetzincn"/>
</dbReference>
<dbReference type="Proteomes" id="UP000005238">
    <property type="component" value="Unassembled WGS sequence"/>
</dbReference>
<dbReference type="EMBL" id="DS566008">
    <property type="status" value="NOT_ANNOTATED_CDS"/>
    <property type="molecule type" value="Genomic_DNA"/>
</dbReference>
<evidence type="ECO:0008006" key="10">
    <source>
        <dbReference type="Google" id="ProtNLM"/>
    </source>
</evidence>
<keyword evidence="3" id="KW-0479">Metal-binding</keyword>
<name>H3GGZ5_PHYRM</name>
<evidence type="ECO:0000256" key="1">
    <source>
        <dbReference type="ARBA" id="ARBA00001947"/>
    </source>
</evidence>
<dbReference type="AlphaFoldDB" id="H3GGZ5"/>
<accession>H3GGZ5</accession>
<evidence type="ECO:0000313" key="9">
    <source>
        <dbReference type="Proteomes" id="UP000005238"/>
    </source>
</evidence>
<organism evidence="8 9">
    <name type="scientific">Phytophthora ramorum</name>
    <name type="common">Sudden oak death agent</name>
    <dbReference type="NCBI Taxonomy" id="164328"/>
    <lineage>
        <taxon>Eukaryota</taxon>
        <taxon>Sar</taxon>
        <taxon>Stramenopiles</taxon>
        <taxon>Oomycota</taxon>
        <taxon>Peronosporomycetes</taxon>
        <taxon>Peronosporales</taxon>
        <taxon>Peronosporaceae</taxon>
        <taxon>Phytophthora</taxon>
    </lineage>
</organism>
<dbReference type="InParanoid" id="H3GGZ5"/>
<sequence length="445" mass="49271">MASCDHDALCLDPSSYAQRAGYTRRTLQQRVAASRPSGRAPAKSNMEEPDASTFPAPLLLPDDDLAWDPKYGTQSLKSWLQEPYRNQITDERKTVYVVPVPSVAAKVKHVKDWCQPKLPSQSKASAPRPDGKDVVEYLSAFYANLPVKLLTKPKLEFTSWDDGRPAMKRSKVSYIGLAIGTQAVRIRARPSSDGIFDGQFNLEDILDAAIELLPSDAYALLLLVDHDLYEEEDNDFCCGRAYGGSRVAVVSSARYNPALDFAQQVEVKHAWPASHCRKYVDACVKNADHAAGPSRKKSKTMKKDLPAPLRTSSSALESAVRAFSSVPSASQSNTALWLSRFCRTASHELGHCFGMDHCVYYACSMQGSAGLSEDARQPPYLCPVDLAKMLHATGANLIERYKALLQFCERFEGQDRLFAAFSAWLRRRIEDASEYSSEKPNDLAA</sequence>
<dbReference type="VEuPathDB" id="FungiDB:KRP22_6564"/>
<keyword evidence="9" id="KW-1185">Reference proteome</keyword>
<dbReference type="Pfam" id="PF07998">
    <property type="entry name" value="Peptidase_M54"/>
    <property type="match status" value="1"/>
</dbReference>
<evidence type="ECO:0000256" key="4">
    <source>
        <dbReference type="ARBA" id="ARBA00022801"/>
    </source>
</evidence>
<evidence type="ECO:0000256" key="3">
    <source>
        <dbReference type="ARBA" id="ARBA00022723"/>
    </source>
</evidence>
<dbReference type="EnsemblProtists" id="Phyra75147">
    <property type="protein sequence ID" value="Phyra75147"/>
    <property type="gene ID" value="Phyra75147"/>
</dbReference>
<dbReference type="PANTHER" id="PTHR15910">
    <property type="entry name" value="ARCHAEMETZINCIN"/>
    <property type="match status" value="1"/>
</dbReference>
<keyword evidence="6" id="KW-0482">Metalloprotease</keyword>
<protein>
    <recommendedName>
        <fullName evidence="10">Archaemetzincin-2</fullName>
    </recommendedName>
</protein>
<dbReference type="InterPro" id="IPR024079">
    <property type="entry name" value="MetalloPept_cat_dom_sf"/>
</dbReference>
<dbReference type="VEuPathDB" id="FungiDB:KRP23_534"/>